<evidence type="ECO:0000256" key="1">
    <source>
        <dbReference type="SAM" id="MobiDB-lite"/>
    </source>
</evidence>
<feature type="compositionally biased region" description="Polar residues" evidence="1">
    <location>
        <begin position="46"/>
        <end position="62"/>
    </location>
</feature>
<dbReference type="RefSeq" id="WP_196587314.1">
    <property type="nucleotide sequence ID" value="NZ_CP033455.1"/>
</dbReference>
<evidence type="ECO:0000313" key="2">
    <source>
        <dbReference type="EMBL" id="QGR03718.1"/>
    </source>
</evidence>
<organism evidence="2 3">
    <name type="scientific">Ehrlichia ruminantium</name>
    <name type="common">heartwater rickettsia</name>
    <name type="synonym">Cowdria ruminantium</name>
    <dbReference type="NCBI Taxonomy" id="779"/>
    <lineage>
        <taxon>Bacteria</taxon>
        <taxon>Pseudomonadati</taxon>
        <taxon>Pseudomonadota</taxon>
        <taxon>Alphaproteobacteria</taxon>
        <taxon>Rickettsiales</taxon>
        <taxon>Anaplasmataceae</taxon>
        <taxon>Ehrlichia</taxon>
    </lineage>
</organism>
<dbReference type="Proteomes" id="UP000422822">
    <property type="component" value="Chromosome"/>
</dbReference>
<dbReference type="EMBL" id="CP033455">
    <property type="protein sequence ID" value="QGR03718.1"/>
    <property type="molecule type" value="Genomic_DNA"/>
</dbReference>
<name>A0AAE6UKY9_EHRRU</name>
<accession>A0AAE6UKY9</accession>
<feature type="non-terminal residue" evidence="2">
    <location>
        <position position="1"/>
    </location>
</feature>
<feature type="region of interest" description="Disordered" evidence="1">
    <location>
        <begin position="1"/>
        <end position="65"/>
    </location>
</feature>
<reference evidence="2 3" key="1">
    <citation type="submission" date="2018-10" db="EMBL/GenBank/DDBJ databases">
        <title>Propagation and draft genome sequences of three atypical Erhlichia ruminantium isolates.</title>
        <authorList>
            <person name="Liebenberg J."/>
            <person name="Steyn H."/>
            <person name="Josemans A."/>
            <person name="Zweygarth E."/>
        </authorList>
    </citation>
    <scope>NUCLEOTIDE SEQUENCE [LARGE SCALE GENOMIC DNA]</scope>
    <source>
        <strain evidence="2 3">Omatjenne</strain>
    </source>
</reference>
<proteinExistence type="predicted"/>
<sequence length="85" mass="9170">NGNSDSSSRRSSTSDSTRSGNSGSTETLSFASLRYSSESETEDDVNNNGEVTNHNPNSNGTDMSIDLSDMYVTHIDPNGIYETRV</sequence>
<feature type="compositionally biased region" description="Low complexity" evidence="1">
    <location>
        <begin position="1"/>
        <end position="25"/>
    </location>
</feature>
<feature type="compositionally biased region" description="Polar residues" evidence="1">
    <location>
        <begin position="26"/>
        <end position="38"/>
    </location>
</feature>
<keyword evidence="3" id="KW-1185">Reference proteome</keyword>
<gene>
    <name evidence="2" type="ORF">EDL80_04085</name>
</gene>
<evidence type="ECO:0000313" key="3">
    <source>
        <dbReference type="Proteomes" id="UP000422822"/>
    </source>
</evidence>
<protein>
    <submittedName>
        <fullName evidence="2">Uncharacterized protein</fullName>
    </submittedName>
</protein>
<dbReference type="AlphaFoldDB" id="A0AAE6UKY9"/>